<gene>
    <name evidence="4" type="ORF">AB205_0001810</name>
</gene>
<evidence type="ECO:0000256" key="3">
    <source>
        <dbReference type="SAM" id="MobiDB-lite"/>
    </source>
</evidence>
<evidence type="ECO:0008006" key="6">
    <source>
        <dbReference type="Google" id="ProtNLM"/>
    </source>
</evidence>
<comment type="similarity">
    <text evidence="1">Belongs to the GDA1/CD39 NTPase family.</text>
</comment>
<organism evidence="4 5">
    <name type="scientific">Aquarana catesbeiana</name>
    <name type="common">American bullfrog</name>
    <name type="synonym">Rana catesbeiana</name>
    <dbReference type="NCBI Taxonomy" id="8400"/>
    <lineage>
        <taxon>Eukaryota</taxon>
        <taxon>Metazoa</taxon>
        <taxon>Chordata</taxon>
        <taxon>Craniata</taxon>
        <taxon>Vertebrata</taxon>
        <taxon>Euteleostomi</taxon>
        <taxon>Amphibia</taxon>
        <taxon>Batrachia</taxon>
        <taxon>Anura</taxon>
        <taxon>Neobatrachia</taxon>
        <taxon>Ranoidea</taxon>
        <taxon>Ranidae</taxon>
        <taxon>Aquarana</taxon>
    </lineage>
</organism>
<dbReference type="PANTHER" id="PTHR11782:SF99">
    <property type="entry name" value="ECTONUCLEOSIDE TRIPHOSPHATE DIPHOSPHOHYDROLASE 6"/>
    <property type="match status" value="1"/>
</dbReference>
<evidence type="ECO:0000256" key="2">
    <source>
        <dbReference type="ARBA" id="ARBA00022801"/>
    </source>
</evidence>
<dbReference type="Proteomes" id="UP000228934">
    <property type="component" value="Unassembled WGS sequence"/>
</dbReference>
<proteinExistence type="inferred from homology"/>
<reference evidence="5" key="1">
    <citation type="journal article" date="2017" name="Nat. Commun.">
        <title>The North American bullfrog draft genome provides insight into hormonal regulation of long noncoding RNA.</title>
        <authorList>
            <person name="Hammond S.A."/>
            <person name="Warren R.L."/>
            <person name="Vandervalk B.P."/>
            <person name="Kucuk E."/>
            <person name="Khan H."/>
            <person name="Gibb E.A."/>
            <person name="Pandoh P."/>
            <person name="Kirk H."/>
            <person name="Zhao Y."/>
            <person name="Jones M."/>
            <person name="Mungall A.J."/>
            <person name="Coope R."/>
            <person name="Pleasance S."/>
            <person name="Moore R.A."/>
            <person name="Holt R.A."/>
            <person name="Round J.M."/>
            <person name="Ohora S."/>
            <person name="Walle B.V."/>
            <person name="Veldhoen N."/>
            <person name="Helbing C.C."/>
            <person name="Birol I."/>
        </authorList>
    </citation>
    <scope>NUCLEOTIDE SEQUENCE [LARGE SCALE GENOMIC DNA]</scope>
</reference>
<dbReference type="AlphaFoldDB" id="A0A2G9RMW4"/>
<keyword evidence="2" id="KW-0378">Hydrolase</keyword>
<dbReference type="GO" id="GO:0005794">
    <property type="term" value="C:Golgi apparatus"/>
    <property type="evidence" value="ECO:0007669"/>
    <property type="project" value="TreeGrafter"/>
</dbReference>
<dbReference type="OrthoDB" id="6372431at2759"/>
<accession>A0A2G9RMW4</accession>
<sequence length="199" mass="21962">MPAASGTGGGGVRSDPPPAGGRSRTDPEIGGFVKVKDFELAAQKECTNIEKSGNRPFICMDLCYITHLLQDLGFPKEKRLKLVKKINNVETSWALGATFYYMNRMQGNVNMHRLGDIYLLTLDVAGDLHTCAVPSEACRKQRPLAQPFISPKPANSERPGEDGSIFCVDSAPLEGFAYYHLNCLGPNFIFYAVYYRFTA</sequence>
<protein>
    <recommendedName>
        <fullName evidence="6">Ectonucleoside triphosphate diphosphohydrolase 6</fullName>
    </recommendedName>
</protein>
<evidence type="ECO:0000313" key="5">
    <source>
        <dbReference type="Proteomes" id="UP000228934"/>
    </source>
</evidence>
<evidence type="ECO:0000313" key="4">
    <source>
        <dbReference type="EMBL" id="PIO28591.1"/>
    </source>
</evidence>
<dbReference type="InterPro" id="IPR000407">
    <property type="entry name" value="GDA1_CD39_NTPase"/>
</dbReference>
<dbReference type="EMBL" id="KV935635">
    <property type="protein sequence ID" value="PIO28591.1"/>
    <property type="molecule type" value="Genomic_DNA"/>
</dbReference>
<feature type="region of interest" description="Disordered" evidence="3">
    <location>
        <begin position="1"/>
        <end position="29"/>
    </location>
</feature>
<name>A0A2G9RMW4_AQUCT</name>
<dbReference type="GO" id="GO:0016787">
    <property type="term" value="F:hydrolase activity"/>
    <property type="evidence" value="ECO:0007669"/>
    <property type="project" value="UniProtKB-KW"/>
</dbReference>
<feature type="compositionally biased region" description="Gly residues" evidence="3">
    <location>
        <begin position="1"/>
        <end position="12"/>
    </location>
</feature>
<dbReference type="Pfam" id="PF01150">
    <property type="entry name" value="GDA1_CD39"/>
    <property type="match status" value="1"/>
</dbReference>
<keyword evidence="5" id="KW-1185">Reference proteome</keyword>
<evidence type="ECO:0000256" key="1">
    <source>
        <dbReference type="ARBA" id="ARBA00009283"/>
    </source>
</evidence>
<dbReference type="PANTHER" id="PTHR11782">
    <property type="entry name" value="ADENOSINE/GUANOSINE DIPHOSPHATASE"/>
    <property type="match status" value="1"/>
</dbReference>